<dbReference type="NCBIfam" id="TIGR04222">
    <property type="entry name" value="near_uncomplex"/>
    <property type="match status" value="1"/>
</dbReference>
<feature type="transmembrane region" description="Helical" evidence="2">
    <location>
        <begin position="6"/>
        <end position="25"/>
    </location>
</feature>
<dbReference type="Proteomes" id="UP000284824">
    <property type="component" value="Unassembled WGS sequence"/>
</dbReference>
<evidence type="ECO:0000313" key="4">
    <source>
        <dbReference type="Proteomes" id="UP000284824"/>
    </source>
</evidence>
<comment type="caution">
    <text evidence="3">The sequence shown here is derived from an EMBL/GenBank/DDBJ whole genome shotgun (WGS) entry which is preliminary data.</text>
</comment>
<sequence length="337" mass="34604">MGVRMAETLLLVLSVVLAWLVWMTIRSFSEEHRWLAELPHEVGDDEIGEIGPYELAYLAGGARRTVHTALAVLLQAGRIRISNTGRVTAVADADLPAAPIAEPAGGPIIEPSGGLIIEPVERAVMEVLDRAGSCSADDLVRLVAAGPEAARVRAELARQGLLIPEGAQPHIRRTLDRIRIFSIAAIAGCVVTLALVVAGVAAFEVRTIGAIVIAAAAGAIGWLNHPTYQQEVRSLPFVLLTEQGRHLLSSAQRQHGTPPKGPSKLVAAATAFAVAVNGLRGGGDPRLSLLSDSDGDRASGSGSSSGSAHDGGYSCSSSASSCSSGGGSSCSSGGGSF</sequence>
<name>A0A438MHB0_9ACTN</name>
<dbReference type="InterPro" id="IPR026467">
    <property type="entry name" value="Ser/Gly_Cys_C_dom"/>
</dbReference>
<keyword evidence="4" id="KW-1185">Reference proteome</keyword>
<accession>A0A438MHB0</accession>
<reference evidence="3 4" key="1">
    <citation type="submission" date="2019-01" db="EMBL/GenBank/DDBJ databases">
        <title>Sequencing the genomes of 1000 actinobacteria strains.</title>
        <authorList>
            <person name="Klenk H.-P."/>
        </authorList>
    </citation>
    <scope>NUCLEOTIDE SEQUENCE [LARGE SCALE GENOMIC DNA]</scope>
    <source>
        <strain evidence="3 4">DSM 43925</strain>
    </source>
</reference>
<organism evidence="3 4">
    <name type="scientific">Nonomuraea polychroma</name>
    <dbReference type="NCBI Taxonomy" id="46176"/>
    <lineage>
        <taxon>Bacteria</taxon>
        <taxon>Bacillati</taxon>
        <taxon>Actinomycetota</taxon>
        <taxon>Actinomycetes</taxon>
        <taxon>Streptosporangiales</taxon>
        <taxon>Streptosporangiaceae</taxon>
        <taxon>Nonomuraea</taxon>
    </lineage>
</organism>
<protein>
    <submittedName>
        <fullName evidence="3">Uncharacterized protein (TIGR04222 family)</fullName>
    </submittedName>
</protein>
<keyword evidence="2" id="KW-0472">Membrane</keyword>
<evidence type="ECO:0000313" key="3">
    <source>
        <dbReference type="EMBL" id="RVX45036.1"/>
    </source>
</evidence>
<feature type="transmembrane region" description="Helical" evidence="2">
    <location>
        <begin position="207"/>
        <end position="224"/>
    </location>
</feature>
<feature type="compositionally biased region" description="Gly residues" evidence="1">
    <location>
        <begin position="324"/>
        <end position="337"/>
    </location>
</feature>
<dbReference type="EMBL" id="SAUN01000001">
    <property type="protein sequence ID" value="RVX45036.1"/>
    <property type="molecule type" value="Genomic_DNA"/>
</dbReference>
<gene>
    <name evidence="3" type="ORF">EDD27_7813</name>
</gene>
<evidence type="ECO:0000256" key="1">
    <source>
        <dbReference type="SAM" id="MobiDB-lite"/>
    </source>
</evidence>
<keyword evidence="2" id="KW-0812">Transmembrane</keyword>
<dbReference type="AlphaFoldDB" id="A0A438MHB0"/>
<proteinExistence type="predicted"/>
<feature type="compositionally biased region" description="Low complexity" evidence="1">
    <location>
        <begin position="286"/>
        <end position="323"/>
    </location>
</feature>
<feature type="transmembrane region" description="Helical" evidence="2">
    <location>
        <begin position="180"/>
        <end position="201"/>
    </location>
</feature>
<evidence type="ECO:0000256" key="2">
    <source>
        <dbReference type="SAM" id="Phobius"/>
    </source>
</evidence>
<keyword evidence="2" id="KW-1133">Transmembrane helix</keyword>
<feature type="region of interest" description="Disordered" evidence="1">
    <location>
        <begin position="286"/>
        <end position="337"/>
    </location>
</feature>